<name>A0A6J6MJE0_9ZZZZ</name>
<dbReference type="PANTHER" id="PTHR30408:SF12">
    <property type="entry name" value="TYPE I RESTRICTION ENZYME MJAVIII SPECIFICITY SUBUNIT"/>
    <property type="match status" value="1"/>
</dbReference>
<dbReference type="InterPro" id="IPR052021">
    <property type="entry name" value="Type-I_RS_S_subunit"/>
</dbReference>
<accession>A0A6J6MJE0</accession>
<evidence type="ECO:0000256" key="1">
    <source>
        <dbReference type="ARBA" id="ARBA00010923"/>
    </source>
</evidence>
<keyword evidence="3" id="KW-0238">DNA-binding</keyword>
<gene>
    <name evidence="5" type="ORF">UFOPK2343_00585</name>
</gene>
<reference evidence="5" key="1">
    <citation type="submission" date="2020-05" db="EMBL/GenBank/DDBJ databases">
        <authorList>
            <person name="Chiriac C."/>
            <person name="Salcher M."/>
            <person name="Ghai R."/>
            <person name="Kavagutti S V."/>
        </authorList>
    </citation>
    <scope>NUCLEOTIDE SEQUENCE</scope>
</reference>
<dbReference type="InterPro" id="IPR000055">
    <property type="entry name" value="Restrct_endonuc_typeI_TRD"/>
</dbReference>
<feature type="domain" description="Type I restriction modification DNA specificity" evidence="4">
    <location>
        <begin position="260"/>
        <end position="354"/>
    </location>
</feature>
<proteinExistence type="inferred from homology"/>
<dbReference type="Pfam" id="PF01420">
    <property type="entry name" value="Methylase_S"/>
    <property type="match status" value="1"/>
</dbReference>
<dbReference type="PANTHER" id="PTHR30408">
    <property type="entry name" value="TYPE-1 RESTRICTION ENZYME ECOKI SPECIFICITY PROTEIN"/>
    <property type="match status" value="1"/>
</dbReference>
<dbReference type="AlphaFoldDB" id="A0A6J6MJE0"/>
<dbReference type="EMBL" id="CAEZXD010000011">
    <property type="protein sequence ID" value="CAB4674207.1"/>
    <property type="molecule type" value="Genomic_DNA"/>
</dbReference>
<sequence>MKSSYEPIGKLVRLVDERNRDDRSLPVMGINISKNFMPSVANTTESDLTKYKIIRKGQFAYSPMQVGRDEVIRVVLYTADEEAIISPAYLVFEIIDQSIITPEYLMMWFQRKESDRFGWFISDGSVRSSLDWERFCEINVPIHADKARQFQAATIYSSLQANERRYFRSVKDLQLICDSFMSDLIEKYESSSLGRYIELSTNSNYGLDVTNVRGVATDKKLIKSKANMTDVDITNYKILQNGEFVFTPDTSRRGEKISLALNSEGQDVLVSKIYSVFRVKDHDELLPEFLLLWFKRAEFDRYARFHSWGSARETFNWEDMCEVSLPVPPKEIQESIVAIYEVLETRIAISSKVQKMISPSAPILFAGIIQDIEKVS</sequence>
<dbReference type="InterPro" id="IPR044946">
    <property type="entry name" value="Restrct_endonuc_typeI_TRD_sf"/>
</dbReference>
<organism evidence="5">
    <name type="scientific">freshwater metagenome</name>
    <dbReference type="NCBI Taxonomy" id="449393"/>
    <lineage>
        <taxon>unclassified sequences</taxon>
        <taxon>metagenomes</taxon>
        <taxon>ecological metagenomes</taxon>
    </lineage>
</organism>
<keyword evidence="2" id="KW-0680">Restriction system</keyword>
<dbReference type="CDD" id="cd16961">
    <property type="entry name" value="RMtype1_S_TRD-CR_like"/>
    <property type="match status" value="1"/>
</dbReference>
<dbReference type="GO" id="GO:0003677">
    <property type="term" value="F:DNA binding"/>
    <property type="evidence" value="ECO:0007669"/>
    <property type="project" value="UniProtKB-KW"/>
</dbReference>
<comment type="similarity">
    <text evidence="1">Belongs to the type-I restriction system S methylase family.</text>
</comment>
<evidence type="ECO:0000256" key="2">
    <source>
        <dbReference type="ARBA" id="ARBA00022747"/>
    </source>
</evidence>
<dbReference type="SUPFAM" id="SSF116734">
    <property type="entry name" value="DNA methylase specificity domain"/>
    <property type="match status" value="2"/>
</dbReference>
<evidence type="ECO:0000259" key="4">
    <source>
        <dbReference type="Pfam" id="PF01420"/>
    </source>
</evidence>
<protein>
    <submittedName>
        <fullName evidence="5">Unannotated protein</fullName>
    </submittedName>
</protein>
<evidence type="ECO:0000256" key="3">
    <source>
        <dbReference type="ARBA" id="ARBA00023125"/>
    </source>
</evidence>
<dbReference type="GO" id="GO:0009307">
    <property type="term" value="P:DNA restriction-modification system"/>
    <property type="evidence" value="ECO:0007669"/>
    <property type="project" value="UniProtKB-KW"/>
</dbReference>
<dbReference type="Gene3D" id="3.90.220.20">
    <property type="entry name" value="DNA methylase specificity domains"/>
    <property type="match status" value="2"/>
</dbReference>
<evidence type="ECO:0000313" key="5">
    <source>
        <dbReference type="EMBL" id="CAB4674207.1"/>
    </source>
</evidence>